<keyword evidence="7" id="KW-1185">Reference proteome</keyword>
<dbReference type="PANTHER" id="PTHR13271:SF9">
    <property type="entry name" value="RUBISCO METHYLTRANSFERASE FAMILY PROTEIN"/>
    <property type="match status" value="1"/>
</dbReference>
<dbReference type="Proteomes" id="UP000232323">
    <property type="component" value="Unassembled WGS sequence"/>
</dbReference>
<dbReference type="Gene3D" id="3.90.1410.10">
    <property type="entry name" value="set domain protein methyltransferase, domain 1"/>
    <property type="match status" value="1"/>
</dbReference>
<dbReference type="AlphaFoldDB" id="A0A250XA15"/>
<feature type="compositionally biased region" description="Low complexity" evidence="4">
    <location>
        <begin position="388"/>
        <end position="409"/>
    </location>
</feature>
<dbReference type="Gene3D" id="3.90.1420.10">
    <property type="entry name" value="Rubisco LSMT, substrate-binding domain"/>
    <property type="match status" value="1"/>
</dbReference>
<protein>
    <recommendedName>
        <fullName evidence="5">Rubisco LSMT substrate-binding domain-containing protein</fullName>
    </recommendedName>
</protein>
<dbReference type="InterPro" id="IPR046341">
    <property type="entry name" value="SET_dom_sf"/>
</dbReference>
<evidence type="ECO:0000259" key="5">
    <source>
        <dbReference type="Pfam" id="PF09273"/>
    </source>
</evidence>
<evidence type="ECO:0000256" key="2">
    <source>
        <dbReference type="ARBA" id="ARBA00022679"/>
    </source>
</evidence>
<dbReference type="GO" id="GO:0032259">
    <property type="term" value="P:methylation"/>
    <property type="evidence" value="ECO:0007669"/>
    <property type="project" value="UniProtKB-KW"/>
</dbReference>
<evidence type="ECO:0000313" key="6">
    <source>
        <dbReference type="EMBL" id="GAX79600.1"/>
    </source>
</evidence>
<dbReference type="EMBL" id="BEGY01000044">
    <property type="protein sequence ID" value="GAX79600.1"/>
    <property type="molecule type" value="Genomic_DNA"/>
</dbReference>
<gene>
    <name evidence="6" type="ORF">CEUSTIGMA_g7041.t1</name>
</gene>
<dbReference type="InterPro" id="IPR050600">
    <property type="entry name" value="SETD3_SETD6_MTase"/>
</dbReference>
<dbReference type="STRING" id="1157962.A0A250XA15"/>
<evidence type="ECO:0000256" key="1">
    <source>
        <dbReference type="ARBA" id="ARBA00022603"/>
    </source>
</evidence>
<evidence type="ECO:0000313" key="7">
    <source>
        <dbReference type="Proteomes" id="UP000232323"/>
    </source>
</evidence>
<dbReference type="SUPFAM" id="SSF82199">
    <property type="entry name" value="SET domain"/>
    <property type="match status" value="1"/>
</dbReference>
<accession>A0A250XA15</accession>
<feature type="region of interest" description="Disordered" evidence="4">
    <location>
        <begin position="380"/>
        <end position="419"/>
    </location>
</feature>
<dbReference type="Pfam" id="PF09273">
    <property type="entry name" value="Rubis-subs-bind"/>
    <property type="match status" value="1"/>
</dbReference>
<keyword evidence="2" id="KW-0808">Transferase</keyword>
<comment type="caution">
    <text evidence="6">The sequence shown here is derived from an EMBL/GenBank/DDBJ whole genome shotgun (WGS) entry which is preliminary data.</text>
</comment>
<dbReference type="InterPro" id="IPR036464">
    <property type="entry name" value="Rubisco_LSMT_subst-bd_sf"/>
</dbReference>
<keyword evidence="1" id="KW-0489">Methyltransferase</keyword>
<dbReference type="OrthoDB" id="341421at2759"/>
<dbReference type="PANTHER" id="PTHR13271">
    <property type="entry name" value="UNCHARACTERIZED PUTATIVE METHYLTRANSFERASE"/>
    <property type="match status" value="1"/>
</dbReference>
<evidence type="ECO:0000256" key="3">
    <source>
        <dbReference type="ARBA" id="ARBA00022691"/>
    </source>
</evidence>
<feature type="compositionally biased region" description="Polar residues" evidence="4">
    <location>
        <begin position="410"/>
        <end position="419"/>
    </location>
</feature>
<dbReference type="GO" id="GO:0016279">
    <property type="term" value="F:protein-lysine N-methyltransferase activity"/>
    <property type="evidence" value="ECO:0007669"/>
    <property type="project" value="TreeGrafter"/>
</dbReference>
<feature type="domain" description="Rubisco LSMT substrate-binding" evidence="5">
    <location>
        <begin position="325"/>
        <end position="478"/>
    </location>
</feature>
<reference evidence="6 7" key="1">
    <citation type="submission" date="2017-08" db="EMBL/GenBank/DDBJ databases">
        <title>Acidophilic green algal genome provides insights into adaptation to an acidic environment.</title>
        <authorList>
            <person name="Hirooka S."/>
            <person name="Hirose Y."/>
            <person name="Kanesaki Y."/>
            <person name="Higuchi S."/>
            <person name="Fujiwara T."/>
            <person name="Onuma R."/>
            <person name="Era A."/>
            <person name="Ohbayashi R."/>
            <person name="Uzuka A."/>
            <person name="Nozaki H."/>
            <person name="Yoshikawa H."/>
            <person name="Miyagishima S.Y."/>
        </authorList>
    </citation>
    <scope>NUCLEOTIDE SEQUENCE [LARGE SCALE GENOMIC DNA]</scope>
    <source>
        <strain evidence="6 7">NIES-2499</strain>
    </source>
</reference>
<proteinExistence type="predicted"/>
<evidence type="ECO:0000256" key="4">
    <source>
        <dbReference type="SAM" id="MobiDB-lite"/>
    </source>
</evidence>
<sequence length="529" mass="58419">MLHSSSISCSRLVRRGQHIKSSFNRLQRVVYAVKQAATSSPHVLTNWLQRNGGSEQLVEIKGVEMETGVTQPLDTLVARQKIAPGQVLIDIPEKLVITLDRVFESEFVAELLTNDKLSELACLTLYLMYEKKTGKESFWAPYIQALDRQRGRGVQAVESPLLWKDEELEELLQGSPVVTAVRQRLAGIREEYDELDKVWFMASSLFKRYPFDIPTEAFPFERFRQAFAAVQASIVHLQGVSVGKRFALVPLGPPLLSYSSTSKAMLQYNSEHETIQLVADREYEEGEALCAWCGPQPNSRLLLNYGLVDENNPYDKLQVTITLPNNDPLFRIKRAVLQPFGLATQQTFDLGRNKPLPPALLPFMRLALATTEEQARLVVFPEPPPPRSTSGGMPSTSTPSPPSESAGPTNPVSSASVKTPLSMEIETKALNLLAGYMHRRLNSYKHSLSKDLEIISDPLSTPRQRIAARLTKIEKSILQDCLGELKKAASGVAGQGMSTTVEASAAVSVELPSAEACEAALRGSSIKFA</sequence>
<dbReference type="InterPro" id="IPR015353">
    <property type="entry name" value="Rubisco_LSMT_subst-bd"/>
</dbReference>
<organism evidence="6 7">
    <name type="scientific">Chlamydomonas eustigma</name>
    <dbReference type="NCBI Taxonomy" id="1157962"/>
    <lineage>
        <taxon>Eukaryota</taxon>
        <taxon>Viridiplantae</taxon>
        <taxon>Chlorophyta</taxon>
        <taxon>core chlorophytes</taxon>
        <taxon>Chlorophyceae</taxon>
        <taxon>CS clade</taxon>
        <taxon>Chlamydomonadales</taxon>
        <taxon>Chlamydomonadaceae</taxon>
        <taxon>Chlamydomonas</taxon>
    </lineage>
</organism>
<keyword evidence="3" id="KW-0949">S-adenosyl-L-methionine</keyword>
<name>A0A250XA15_9CHLO</name>
<dbReference type="SUPFAM" id="SSF81822">
    <property type="entry name" value="RuBisCo LSMT C-terminal, substrate-binding domain"/>
    <property type="match status" value="1"/>
</dbReference>